<feature type="region of interest" description="Disordered" evidence="1">
    <location>
        <begin position="336"/>
        <end position="357"/>
    </location>
</feature>
<feature type="domain" description="Glycosyltransferase subfamily 4-like N-terminal" evidence="4">
    <location>
        <begin position="374"/>
        <end position="534"/>
    </location>
</feature>
<dbReference type="Proteomes" id="UP000552709">
    <property type="component" value="Unassembled WGS sequence"/>
</dbReference>
<dbReference type="Gene3D" id="3.90.550.10">
    <property type="entry name" value="Spore Coat Polysaccharide Biosynthesis Protein SpsA, Chain A"/>
    <property type="match status" value="1"/>
</dbReference>
<dbReference type="AlphaFoldDB" id="A0A7W8JRQ3"/>
<reference evidence="5 6" key="1">
    <citation type="submission" date="2020-08" db="EMBL/GenBank/DDBJ databases">
        <title>Genomic Encyclopedia of Type Strains, Phase IV (KMG-IV): sequencing the most valuable type-strain genomes for metagenomic binning, comparative biology and taxonomic classification.</title>
        <authorList>
            <person name="Goeker M."/>
        </authorList>
    </citation>
    <scope>NUCLEOTIDE SEQUENCE [LARGE SCALE GENOMIC DNA]</scope>
    <source>
        <strain evidence="5 6">DSM 27939</strain>
    </source>
</reference>
<dbReference type="CDD" id="cd00761">
    <property type="entry name" value="Glyco_tranf_GTA_type"/>
    <property type="match status" value="1"/>
</dbReference>
<dbReference type="PANTHER" id="PTHR12526:SF630">
    <property type="entry name" value="GLYCOSYLTRANSFERASE"/>
    <property type="match status" value="1"/>
</dbReference>
<evidence type="ECO:0000259" key="2">
    <source>
        <dbReference type="Pfam" id="PF00534"/>
    </source>
</evidence>
<name>A0A7W8JRQ3_9DEIO</name>
<dbReference type="InterPro" id="IPR001173">
    <property type="entry name" value="Glyco_trans_2-like"/>
</dbReference>
<dbReference type="InterPro" id="IPR001296">
    <property type="entry name" value="Glyco_trans_1"/>
</dbReference>
<keyword evidence="6" id="KW-1185">Reference proteome</keyword>
<dbReference type="InterPro" id="IPR029044">
    <property type="entry name" value="Nucleotide-diphossugar_trans"/>
</dbReference>
<accession>A0A7W8JRQ3</accession>
<dbReference type="CDD" id="cd03820">
    <property type="entry name" value="GT4_AmsD-like"/>
    <property type="match status" value="1"/>
</dbReference>
<evidence type="ECO:0000313" key="6">
    <source>
        <dbReference type="Proteomes" id="UP000552709"/>
    </source>
</evidence>
<dbReference type="SUPFAM" id="SSF53448">
    <property type="entry name" value="Nucleotide-diphospho-sugar transferases"/>
    <property type="match status" value="1"/>
</dbReference>
<evidence type="ECO:0000313" key="5">
    <source>
        <dbReference type="EMBL" id="MBB5361628.1"/>
    </source>
</evidence>
<keyword evidence="5" id="KW-0808">Transferase</keyword>
<proteinExistence type="predicted"/>
<dbReference type="SUPFAM" id="SSF53756">
    <property type="entry name" value="UDP-Glycosyltransferase/glycogen phosphorylase"/>
    <property type="match status" value="1"/>
</dbReference>
<evidence type="ECO:0000259" key="3">
    <source>
        <dbReference type="Pfam" id="PF00535"/>
    </source>
</evidence>
<dbReference type="Pfam" id="PF00535">
    <property type="entry name" value="Glycos_transf_2"/>
    <property type="match status" value="1"/>
</dbReference>
<dbReference type="GO" id="GO:0016757">
    <property type="term" value="F:glycosyltransferase activity"/>
    <property type="evidence" value="ECO:0007669"/>
    <property type="project" value="InterPro"/>
</dbReference>
<comment type="caution">
    <text evidence="5">The sequence shown here is derived from an EMBL/GenBank/DDBJ whole genome shotgun (WGS) entry which is preliminary data.</text>
</comment>
<dbReference type="RefSeq" id="WP_184127673.1">
    <property type="nucleotide sequence ID" value="NZ_JACHFL010000001.1"/>
</dbReference>
<gene>
    <name evidence="5" type="ORF">HNQ08_000699</name>
</gene>
<protein>
    <submittedName>
        <fullName evidence="5">Glycosyltransferase involved in cell wall biosynthesis</fullName>
    </submittedName>
</protein>
<evidence type="ECO:0000259" key="4">
    <source>
        <dbReference type="Pfam" id="PF13439"/>
    </source>
</evidence>
<dbReference type="InterPro" id="IPR028098">
    <property type="entry name" value="Glyco_trans_4-like_N"/>
</dbReference>
<evidence type="ECO:0000256" key="1">
    <source>
        <dbReference type="SAM" id="MobiDB-lite"/>
    </source>
</evidence>
<feature type="domain" description="Glycosyl transferase family 1" evidence="2">
    <location>
        <begin position="538"/>
        <end position="695"/>
    </location>
</feature>
<dbReference type="Pfam" id="PF13439">
    <property type="entry name" value="Glyco_transf_4"/>
    <property type="match status" value="1"/>
</dbReference>
<feature type="domain" description="Glycosyltransferase 2-like" evidence="3">
    <location>
        <begin position="20"/>
        <end position="125"/>
    </location>
</feature>
<dbReference type="Gene3D" id="3.40.50.2000">
    <property type="entry name" value="Glycogen Phosphorylase B"/>
    <property type="match status" value="2"/>
</dbReference>
<organism evidence="5 6">
    <name type="scientific">Deinococcus humi</name>
    <dbReference type="NCBI Taxonomy" id="662880"/>
    <lineage>
        <taxon>Bacteria</taxon>
        <taxon>Thermotogati</taxon>
        <taxon>Deinococcota</taxon>
        <taxon>Deinococci</taxon>
        <taxon>Deinococcales</taxon>
        <taxon>Deinococcaceae</taxon>
        <taxon>Deinococcus</taxon>
    </lineage>
</organism>
<dbReference type="Pfam" id="PF00534">
    <property type="entry name" value="Glycos_transf_1"/>
    <property type="match status" value="1"/>
</dbReference>
<sequence>MKNALSHDIAPHEETAPLISVVIPTYRRPELLLRRGLRSALAQRYPNLEVLVVMDGPDVETSAALAAIDDPRLRPLTLPRNQGPSAARNYGVQHARGEWIAFLDDDDVWRPDKLTRQMQVAQRSVHPLPVVLSGYIERTPYGDQLYPTRPKAADESLGDYMFVRRSARPPGSAVFGILVLAPRALALRVPWPTHLRNNEDWDWLLRVEETPGVGFEQLPPEDASTLAIYYRDEDRSTGSGVSSWRPMLEWAQGHRRAGRLSDRAYAGFLLAQVVPRAVRAGDPTGLPVLGLALLATRPGPSELASFLKHWAVPAPLRRRLRRWLNTRRAPVRLGNVIEDGGTAPDSRAGPPPDGGRRSAVKVTFLIESMRARAGMERVTATVAGGLAALGLDVQIVALRGETSAFELPEAVILTSLGLPEGTLRMRAQTVPLVRAVRKELQRRRPDVLITVDTFLAGFVFPALLDLPMLRVAWEHFNFRTDLNMRSRRLARVIAAHLGHRVVTLTRQDRDWWRAAFPQALASITAIPNPLTVDRPAVNPHSPQSRVVLGVGRLDPQKGFDLLLRAWAEIEADCPEWRLQIYGQGPEEQALRDLAEELGLRRWELFAPTSDVAAVYRTAGIYALSSRHEGLPLVLMETQAHGVPAVAFDCLTGPAELLAAGGGALMPAQDVSAFASALQSLMSQPELRQEWSERAYAGAERYRLEPILGQWLRLLAAGHSGRPEAEDQGR</sequence>
<dbReference type="EMBL" id="JACHFL010000001">
    <property type="protein sequence ID" value="MBB5361628.1"/>
    <property type="molecule type" value="Genomic_DNA"/>
</dbReference>
<dbReference type="PANTHER" id="PTHR12526">
    <property type="entry name" value="GLYCOSYLTRANSFERASE"/>
    <property type="match status" value="1"/>
</dbReference>